<reference evidence="1" key="2">
    <citation type="submission" date="2022-01" db="EMBL/GenBank/DDBJ databases">
        <authorList>
            <person name="Hirooka S."/>
            <person name="Miyagishima S.Y."/>
        </authorList>
    </citation>
    <scope>NUCLEOTIDE SEQUENCE</scope>
    <source>
        <strain evidence="1">NBRC 102759</strain>
    </source>
</reference>
<evidence type="ECO:0008006" key="3">
    <source>
        <dbReference type="Google" id="ProtNLM"/>
    </source>
</evidence>
<reference evidence="1" key="1">
    <citation type="journal article" date="2022" name="Proc. Natl. Acad. Sci. U.S.A.">
        <title>Life cycle and functional genomics of the unicellular red alga Galdieria for elucidating algal and plant evolution and industrial use.</title>
        <authorList>
            <person name="Hirooka S."/>
            <person name="Itabashi T."/>
            <person name="Ichinose T.M."/>
            <person name="Onuma R."/>
            <person name="Fujiwara T."/>
            <person name="Yamashita S."/>
            <person name="Jong L.W."/>
            <person name="Tomita R."/>
            <person name="Iwane A.H."/>
            <person name="Miyagishima S.Y."/>
        </authorList>
    </citation>
    <scope>NUCLEOTIDE SEQUENCE</scope>
    <source>
        <strain evidence="1">NBRC 102759</strain>
    </source>
</reference>
<protein>
    <recommendedName>
        <fullName evidence="3">F-box domain-containing protein</fullName>
    </recommendedName>
</protein>
<dbReference type="OrthoDB" id="550575at2759"/>
<evidence type="ECO:0000313" key="2">
    <source>
        <dbReference type="Proteomes" id="UP001061958"/>
    </source>
</evidence>
<dbReference type="InterPro" id="IPR032675">
    <property type="entry name" value="LRR_dom_sf"/>
</dbReference>
<dbReference type="EMBL" id="BQMJ01000042">
    <property type="protein sequence ID" value="GJQ13315.1"/>
    <property type="molecule type" value="Genomic_DNA"/>
</dbReference>
<dbReference type="Proteomes" id="UP001061958">
    <property type="component" value="Unassembled WGS sequence"/>
</dbReference>
<evidence type="ECO:0000313" key="1">
    <source>
        <dbReference type="EMBL" id="GJQ13315.1"/>
    </source>
</evidence>
<proteinExistence type="predicted"/>
<dbReference type="SUPFAM" id="SSF52047">
    <property type="entry name" value="RNI-like"/>
    <property type="match status" value="1"/>
</dbReference>
<organism evidence="1 2">
    <name type="scientific">Galdieria partita</name>
    <dbReference type="NCBI Taxonomy" id="83374"/>
    <lineage>
        <taxon>Eukaryota</taxon>
        <taxon>Rhodophyta</taxon>
        <taxon>Bangiophyceae</taxon>
        <taxon>Galdieriales</taxon>
        <taxon>Galdieriaceae</taxon>
        <taxon>Galdieria</taxon>
    </lineage>
</organism>
<dbReference type="SUPFAM" id="SSF81383">
    <property type="entry name" value="F-box domain"/>
    <property type="match status" value="1"/>
</dbReference>
<accession>A0A9C7US88</accession>
<dbReference type="AlphaFoldDB" id="A0A9C7US88"/>
<dbReference type="Gene3D" id="3.80.10.10">
    <property type="entry name" value="Ribonuclease Inhibitor"/>
    <property type="match status" value="1"/>
</dbReference>
<sequence>MSWHNKQLVGNNNRQLRTGDSELQLDVYGPNLIATSYPPVGATEHPISPMVPSGSTLSLQPYSSSFEDNFVTRYGPEGPLFGRLCDDLVAHLISFIPSVQDRAAFREVATRWRRIINETPDLWRRASFRGFSAGDRLHEVVAGHETHICVLDLTGCWNASEPSVARLFCSCPHLEEVDLSGIFGIRPETFCQLPSHCRFRHEEVEQTFKKLLKFLLHIPSPSVLLVITDGSVQLESRNRRVVRVRYLEPLQLSDNEYGFSLFIRAIGLPDNSQFLLDVFRCSENRYELRWLKNNIGRYKNGSLIVMQ</sequence>
<dbReference type="InterPro" id="IPR036047">
    <property type="entry name" value="F-box-like_dom_sf"/>
</dbReference>
<name>A0A9C7US88_9RHOD</name>
<comment type="caution">
    <text evidence="1">The sequence shown here is derived from an EMBL/GenBank/DDBJ whole genome shotgun (WGS) entry which is preliminary data.</text>
</comment>
<gene>
    <name evidence="1" type="ORF">GpartN1_g5106.t1</name>
</gene>
<keyword evidence="2" id="KW-1185">Reference proteome</keyword>